<dbReference type="PANTHER" id="PTHR33651:SF3">
    <property type="entry name" value="PHAGE PROTEIN"/>
    <property type="match status" value="1"/>
</dbReference>
<dbReference type="InterPro" id="IPR000626">
    <property type="entry name" value="Ubiquitin-like_dom"/>
</dbReference>
<dbReference type="PROSITE" id="PS50053">
    <property type="entry name" value="UBIQUITIN_2"/>
    <property type="match status" value="1"/>
</dbReference>
<dbReference type="AlphaFoldDB" id="E3ME52"/>
<feature type="compositionally biased region" description="Basic and acidic residues" evidence="1">
    <location>
        <begin position="1"/>
        <end position="13"/>
    </location>
</feature>
<dbReference type="HOGENOM" id="CLU_659274_0_0_1"/>
<proteinExistence type="predicted"/>
<keyword evidence="4" id="KW-1185">Reference proteome</keyword>
<dbReference type="OMA" id="VEEYIEC"/>
<organism evidence="4">
    <name type="scientific">Caenorhabditis remanei</name>
    <name type="common">Caenorhabditis vulgaris</name>
    <dbReference type="NCBI Taxonomy" id="31234"/>
    <lineage>
        <taxon>Eukaryota</taxon>
        <taxon>Metazoa</taxon>
        <taxon>Ecdysozoa</taxon>
        <taxon>Nematoda</taxon>
        <taxon>Chromadorea</taxon>
        <taxon>Rhabditida</taxon>
        <taxon>Rhabditina</taxon>
        <taxon>Rhabditomorpha</taxon>
        <taxon>Rhabditoidea</taxon>
        <taxon>Rhabditidae</taxon>
        <taxon>Peloderinae</taxon>
        <taxon>Caenorhabditis</taxon>
    </lineage>
</organism>
<evidence type="ECO:0000259" key="2">
    <source>
        <dbReference type="PROSITE" id="PS50053"/>
    </source>
</evidence>
<feature type="domain" description="Ubiquitin-like" evidence="2">
    <location>
        <begin position="67"/>
        <end position="130"/>
    </location>
</feature>
<protein>
    <recommendedName>
        <fullName evidence="2">Ubiquitin-like domain-containing protein</fullName>
    </recommendedName>
</protein>
<dbReference type="InParanoid" id="E3ME52"/>
<dbReference type="eggNOG" id="ENOG502TJGM">
    <property type="taxonomic scope" value="Eukaryota"/>
</dbReference>
<reference evidence="3" key="1">
    <citation type="submission" date="2007-07" db="EMBL/GenBank/DDBJ databases">
        <title>PCAP assembly of the Caenorhabditis remanei genome.</title>
        <authorList>
            <consortium name="The Caenorhabditis remanei Sequencing Consortium"/>
            <person name="Wilson R.K."/>
        </authorList>
    </citation>
    <scope>NUCLEOTIDE SEQUENCE [LARGE SCALE GENOMIC DNA]</scope>
    <source>
        <strain evidence="3">PB4641</strain>
    </source>
</reference>
<sequence>MKRDKVKGKKETVRSASSTVSFPPTFENKEDETQVETLSRGEREEQSKENLYKWSYFFVLHDNFAVEHDDFQTKFDYQSILDQIKQKINEQWKITNENQKIYFENGERLVGRGASSLQSLGLEDGTKLIVRHGLESTWSAVLDRESSFLQEHEDHLKKEIYEDAKRLIDNLVKAHFFTTFPKLGDRRFVIEKKFLNSFDRKSEQIGPPCITFGSREDGTGAGCVCILDYESTISKYYVKTLHGAGDRSTNTRYNIDLKELFVYKFLQELIMGAVIDFVHGEIYSRRIVYIASKEIAGFKTLDYIRLAQPGTVEEYIECVNQMLFVYSVLMLEDHHTANMGCDNGHNPFIVDFLIIGRPMSSVNDIHEGVRMDISFNALLGTFD</sequence>
<dbReference type="OrthoDB" id="5866910at2759"/>
<gene>
    <name evidence="3" type="ORF">CRE_22328</name>
</gene>
<dbReference type="PANTHER" id="PTHR33651">
    <property type="entry name" value="PROTEIN CBG06246"/>
    <property type="match status" value="1"/>
</dbReference>
<dbReference type="SUPFAM" id="SSF54236">
    <property type="entry name" value="Ubiquitin-like"/>
    <property type="match status" value="1"/>
</dbReference>
<accession>E3ME52</accession>
<name>E3ME52_CAERE</name>
<dbReference type="InterPro" id="IPR029071">
    <property type="entry name" value="Ubiquitin-like_domsf"/>
</dbReference>
<feature type="region of interest" description="Disordered" evidence="1">
    <location>
        <begin position="1"/>
        <end position="44"/>
    </location>
</feature>
<dbReference type="Proteomes" id="UP000008281">
    <property type="component" value="Unassembled WGS sequence"/>
</dbReference>
<evidence type="ECO:0000256" key="1">
    <source>
        <dbReference type="SAM" id="MobiDB-lite"/>
    </source>
</evidence>
<dbReference type="EMBL" id="DS268438">
    <property type="protein sequence ID" value="EFO99406.1"/>
    <property type="molecule type" value="Genomic_DNA"/>
</dbReference>
<evidence type="ECO:0000313" key="4">
    <source>
        <dbReference type="Proteomes" id="UP000008281"/>
    </source>
</evidence>
<evidence type="ECO:0000313" key="3">
    <source>
        <dbReference type="EMBL" id="EFO99406.1"/>
    </source>
</evidence>